<keyword evidence="2" id="KW-1185">Reference proteome</keyword>
<protein>
    <submittedName>
        <fullName evidence="1">Uncharacterized protein</fullName>
    </submittedName>
</protein>
<proteinExistence type="predicted"/>
<name>A0ABN8XZB5_RANTA</name>
<dbReference type="EMBL" id="OX459947">
    <property type="protein sequence ID" value="CAI9154406.1"/>
    <property type="molecule type" value="Genomic_DNA"/>
</dbReference>
<reference evidence="1" key="1">
    <citation type="submission" date="2023-04" db="EMBL/GenBank/DDBJ databases">
        <authorList>
            <consortium name="ELIXIR-Norway"/>
        </authorList>
    </citation>
    <scope>NUCLEOTIDE SEQUENCE [LARGE SCALE GENOMIC DNA]</scope>
</reference>
<gene>
    <name evidence="1" type="ORF">MRATA1EN1_LOCUS3368</name>
</gene>
<evidence type="ECO:0000313" key="1">
    <source>
        <dbReference type="EMBL" id="CAI9154406.1"/>
    </source>
</evidence>
<sequence>MHGASSRTWVPVRPSKHQLHGLLKRDHLLSPIHLTERLSGLENGHWVSTGFVNLMVSVIQLIQNSEEKARKDIITKDWPEAKVDTGDTAVPKRMRFLSGSGVSVALVFVSTKPDWKVENYVCVWVKSGHSWACLGPQFNISKGMAGLQKFQEFQLAEQPLNLGRQAQQEPAPRGLILACRVG</sequence>
<dbReference type="Proteomes" id="UP001176941">
    <property type="component" value="Chromosome 11"/>
</dbReference>
<organism evidence="1 2">
    <name type="scientific">Rangifer tarandus platyrhynchus</name>
    <name type="common">Svalbard reindeer</name>
    <dbReference type="NCBI Taxonomy" id="3082113"/>
    <lineage>
        <taxon>Eukaryota</taxon>
        <taxon>Metazoa</taxon>
        <taxon>Chordata</taxon>
        <taxon>Craniata</taxon>
        <taxon>Vertebrata</taxon>
        <taxon>Euteleostomi</taxon>
        <taxon>Mammalia</taxon>
        <taxon>Eutheria</taxon>
        <taxon>Laurasiatheria</taxon>
        <taxon>Artiodactyla</taxon>
        <taxon>Ruminantia</taxon>
        <taxon>Pecora</taxon>
        <taxon>Cervidae</taxon>
        <taxon>Odocoileinae</taxon>
        <taxon>Rangifer</taxon>
    </lineage>
</organism>
<evidence type="ECO:0000313" key="2">
    <source>
        <dbReference type="Proteomes" id="UP001176941"/>
    </source>
</evidence>
<accession>A0ABN8XZB5</accession>